<dbReference type="EMBL" id="FNVG01000005">
    <property type="protein sequence ID" value="SEF95992.1"/>
    <property type="molecule type" value="Genomic_DNA"/>
</dbReference>
<name>A0A1H5W936_9VIBR</name>
<proteinExistence type="predicted"/>
<dbReference type="Gene3D" id="3.40.190.10">
    <property type="entry name" value="Periplasmic binding protein-like II"/>
    <property type="match status" value="2"/>
</dbReference>
<evidence type="ECO:0000313" key="3">
    <source>
        <dbReference type="Proteomes" id="UP000236721"/>
    </source>
</evidence>
<organism evidence="2 3">
    <name type="scientific">Vibrio hangzhouensis</name>
    <dbReference type="NCBI Taxonomy" id="462991"/>
    <lineage>
        <taxon>Bacteria</taxon>
        <taxon>Pseudomonadati</taxon>
        <taxon>Pseudomonadota</taxon>
        <taxon>Gammaproteobacteria</taxon>
        <taxon>Vibrionales</taxon>
        <taxon>Vibrionaceae</taxon>
        <taxon>Vibrio</taxon>
    </lineage>
</organism>
<dbReference type="RefSeq" id="WP_103879682.1">
    <property type="nucleotide sequence ID" value="NZ_FNVG01000005.1"/>
</dbReference>
<protein>
    <submittedName>
        <fullName evidence="2">ABC-type nitrate/sulfonate/bicarbonate transport system, substrate-binding protein</fullName>
    </submittedName>
</protein>
<dbReference type="AlphaFoldDB" id="A0A1H5W936"/>
<dbReference type="InterPro" id="IPR015168">
    <property type="entry name" value="SsuA/THI5"/>
</dbReference>
<feature type="domain" description="SsuA/THI5-like" evidence="1">
    <location>
        <begin position="38"/>
        <end position="180"/>
    </location>
</feature>
<accession>A0A1H5W936</accession>
<dbReference type="PROSITE" id="PS51257">
    <property type="entry name" value="PROKAR_LIPOPROTEIN"/>
    <property type="match status" value="1"/>
</dbReference>
<evidence type="ECO:0000259" key="1">
    <source>
        <dbReference type="Pfam" id="PF09084"/>
    </source>
</evidence>
<reference evidence="3" key="1">
    <citation type="submission" date="2016-10" db="EMBL/GenBank/DDBJ databases">
        <authorList>
            <person name="Varghese N."/>
            <person name="Submissions S."/>
        </authorList>
    </citation>
    <scope>NUCLEOTIDE SEQUENCE [LARGE SCALE GENOMIC DNA]</scope>
    <source>
        <strain evidence="3">CGMCC 1.7062</strain>
    </source>
</reference>
<dbReference type="Pfam" id="PF09084">
    <property type="entry name" value="NMT1"/>
    <property type="match status" value="1"/>
</dbReference>
<dbReference type="OrthoDB" id="5861863at2"/>
<gene>
    <name evidence="2" type="ORF">SAMN04488244_105180</name>
</gene>
<evidence type="ECO:0000313" key="2">
    <source>
        <dbReference type="EMBL" id="SEF95992.1"/>
    </source>
</evidence>
<sequence length="324" mass="36007">MIRVPLVLGCIGLMIGCGDQDVASPQPTTMVVAVGLQPSSALLLVAEGTGHFAEHQIDITVVGLPSGKLAMRAVAANEIDADFIFLSDIAYLGHQHLLPDYRVAATVFDSDNVNAIASLSDFEGLADMKGKTLCTQYLSALHFFGQILTERSGIDNVTFQYFNVAELNEKLISGDCDFITTREPLISNLVAEVNRPVVVRSYPGVYLQYELMLVNNRVDNNELEEFLKVLIETETFIQRQTEFAEHILTNRLKTDADKLNNILEDSVLEVSLYQPLIPLLERERDWLQSHGVDQVRSVPLHELLRAGPLKNVAPLKQTIVDYEN</sequence>
<dbReference type="Proteomes" id="UP000236721">
    <property type="component" value="Unassembled WGS sequence"/>
</dbReference>
<keyword evidence="3" id="KW-1185">Reference proteome</keyword>
<dbReference type="PANTHER" id="PTHR30024">
    <property type="entry name" value="ALIPHATIC SULFONATES-BINDING PROTEIN-RELATED"/>
    <property type="match status" value="1"/>
</dbReference>
<dbReference type="SUPFAM" id="SSF53850">
    <property type="entry name" value="Periplasmic binding protein-like II"/>
    <property type="match status" value="1"/>
</dbReference>